<feature type="non-terminal residue" evidence="1">
    <location>
        <position position="1"/>
    </location>
</feature>
<dbReference type="AlphaFoldDB" id="X0V5Q6"/>
<evidence type="ECO:0000313" key="1">
    <source>
        <dbReference type="EMBL" id="GAG06722.1"/>
    </source>
</evidence>
<gene>
    <name evidence="1" type="ORF">S01H1_34823</name>
</gene>
<accession>X0V5Q6</accession>
<reference evidence="1" key="1">
    <citation type="journal article" date="2014" name="Front. Microbiol.">
        <title>High frequency of phylogenetically diverse reductive dehalogenase-homologous genes in deep subseafloor sedimentary metagenomes.</title>
        <authorList>
            <person name="Kawai M."/>
            <person name="Futagami T."/>
            <person name="Toyoda A."/>
            <person name="Takaki Y."/>
            <person name="Nishi S."/>
            <person name="Hori S."/>
            <person name="Arai W."/>
            <person name="Tsubouchi T."/>
            <person name="Morono Y."/>
            <person name="Uchiyama I."/>
            <person name="Ito T."/>
            <person name="Fujiyama A."/>
            <person name="Inagaki F."/>
            <person name="Takami H."/>
        </authorList>
    </citation>
    <scope>NUCLEOTIDE SEQUENCE</scope>
    <source>
        <strain evidence="1">Expedition CK06-06</strain>
    </source>
</reference>
<name>X0V5Q6_9ZZZZ</name>
<comment type="caution">
    <text evidence="1">The sequence shown here is derived from an EMBL/GenBank/DDBJ whole genome shotgun (WGS) entry which is preliminary data.</text>
</comment>
<protein>
    <submittedName>
        <fullName evidence="1">Uncharacterized protein</fullName>
    </submittedName>
</protein>
<proteinExistence type="predicted"/>
<dbReference type="EMBL" id="BARS01021709">
    <property type="protein sequence ID" value="GAG06722.1"/>
    <property type="molecule type" value="Genomic_DNA"/>
</dbReference>
<organism evidence="1">
    <name type="scientific">marine sediment metagenome</name>
    <dbReference type="NCBI Taxonomy" id="412755"/>
    <lineage>
        <taxon>unclassified sequences</taxon>
        <taxon>metagenomes</taxon>
        <taxon>ecological metagenomes</taxon>
    </lineage>
</organism>
<sequence>LQNNIPYTGAVWKDVLPTICDAIIDKLKPDWIYVFGSRDYTQFIRKTNFWRMTENIKMFESTGSAGPFWLSPIMSELVNSVLNNKMEIFNQKYHKFIKQ</sequence>